<evidence type="ECO:0000313" key="2">
    <source>
        <dbReference type="EMBL" id="KAJ8936742.1"/>
    </source>
</evidence>
<dbReference type="AlphaFoldDB" id="A0AAV8XE04"/>
<name>A0AAV8XE04_9CUCU</name>
<organism evidence="2 3">
    <name type="scientific">Aromia moschata</name>
    <dbReference type="NCBI Taxonomy" id="1265417"/>
    <lineage>
        <taxon>Eukaryota</taxon>
        <taxon>Metazoa</taxon>
        <taxon>Ecdysozoa</taxon>
        <taxon>Arthropoda</taxon>
        <taxon>Hexapoda</taxon>
        <taxon>Insecta</taxon>
        <taxon>Pterygota</taxon>
        <taxon>Neoptera</taxon>
        <taxon>Endopterygota</taxon>
        <taxon>Coleoptera</taxon>
        <taxon>Polyphaga</taxon>
        <taxon>Cucujiformia</taxon>
        <taxon>Chrysomeloidea</taxon>
        <taxon>Cerambycidae</taxon>
        <taxon>Cerambycinae</taxon>
        <taxon>Callichromatini</taxon>
        <taxon>Aromia</taxon>
    </lineage>
</organism>
<dbReference type="Proteomes" id="UP001162162">
    <property type="component" value="Unassembled WGS sequence"/>
</dbReference>
<keyword evidence="3" id="KW-1185">Reference proteome</keyword>
<accession>A0AAV8XE04</accession>
<sequence length="192" mass="21588">MFYAIYNVCKNRTSAGQKFVFDRRNVQKRLAGLQDEYDILEPPEESQRPRQPPPTAGAGGAKASGGYRQFPASTTYKNVTLPLKSSKLASPFPEPVKMMPSHTVSDQEKADQMQADFRLPMVAKEGEAVNFSPLHGTILTMQEFDFDIEYGPRTQMIYIASLNCYPMTPNDTIMEIDMLHVNVTEDDWVLAA</sequence>
<gene>
    <name evidence="2" type="ORF">NQ318_016113</name>
</gene>
<feature type="compositionally biased region" description="Acidic residues" evidence="1">
    <location>
        <begin position="35"/>
        <end position="44"/>
    </location>
</feature>
<feature type="region of interest" description="Disordered" evidence="1">
    <location>
        <begin position="34"/>
        <end position="67"/>
    </location>
</feature>
<reference evidence="2" key="1">
    <citation type="journal article" date="2023" name="Insect Mol. Biol.">
        <title>Genome sequencing provides insights into the evolution of gene families encoding plant cell wall-degrading enzymes in longhorned beetles.</title>
        <authorList>
            <person name="Shin N.R."/>
            <person name="Okamura Y."/>
            <person name="Kirsch R."/>
            <person name="Pauchet Y."/>
        </authorList>
    </citation>
    <scope>NUCLEOTIDE SEQUENCE</scope>
    <source>
        <strain evidence="2">AMC_N1</strain>
    </source>
</reference>
<evidence type="ECO:0000256" key="1">
    <source>
        <dbReference type="SAM" id="MobiDB-lite"/>
    </source>
</evidence>
<comment type="caution">
    <text evidence="2">The sequence shown here is derived from an EMBL/GenBank/DDBJ whole genome shotgun (WGS) entry which is preliminary data.</text>
</comment>
<evidence type="ECO:0000313" key="3">
    <source>
        <dbReference type="Proteomes" id="UP001162162"/>
    </source>
</evidence>
<protein>
    <submittedName>
        <fullName evidence="2">Uncharacterized protein</fullName>
    </submittedName>
</protein>
<proteinExistence type="predicted"/>
<dbReference type="EMBL" id="JAPWTK010000717">
    <property type="protein sequence ID" value="KAJ8936742.1"/>
    <property type="molecule type" value="Genomic_DNA"/>
</dbReference>